<accession>A0A814RXG3</accession>
<feature type="signal peptide" evidence="1">
    <location>
        <begin position="1"/>
        <end position="20"/>
    </location>
</feature>
<gene>
    <name evidence="2" type="ORF">OXX778_LOCUS22850</name>
</gene>
<feature type="chain" id="PRO_5033032608" evidence="1">
    <location>
        <begin position="21"/>
        <end position="96"/>
    </location>
</feature>
<dbReference type="InterPro" id="IPR036706">
    <property type="entry name" value="VOMI_sf"/>
</dbReference>
<dbReference type="OrthoDB" id="6344411at2759"/>
<evidence type="ECO:0000256" key="1">
    <source>
        <dbReference type="SAM" id="SignalP"/>
    </source>
</evidence>
<keyword evidence="1" id="KW-0732">Signal</keyword>
<dbReference type="PANTHER" id="PTHR18841:SF0">
    <property type="entry name" value="VITELLINE MEMBRANE OUTER LAYER 1 HOMOLOG A-RELATED"/>
    <property type="match status" value="1"/>
</dbReference>
<protein>
    <submittedName>
        <fullName evidence="2">Uncharacterized protein</fullName>
    </submittedName>
</protein>
<reference evidence="2" key="1">
    <citation type="submission" date="2021-02" db="EMBL/GenBank/DDBJ databases">
        <authorList>
            <person name="Nowell W R."/>
        </authorList>
    </citation>
    <scope>NUCLEOTIDE SEQUENCE</scope>
    <source>
        <strain evidence="2">Ploen Becks lab</strain>
    </source>
</reference>
<organism evidence="2 3">
    <name type="scientific">Brachionus calyciflorus</name>
    <dbReference type="NCBI Taxonomy" id="104777"/>
    <lineage>
        <taxon>Eukaryota</taxon>
        <taxon>Metazoa</taxon>
        <taxon>Spiralia</taxon>
        <taxon>Gnathifera</taxon>
        <taxon>Rotifera</taxon>
        <taxon>Eurotatoria</taxon>
        <taxon>Monogononta</taxon>
        <taxon>Pseudotrocha</taxon>
        <taxon>Ploima</taxon>
        <taxon>Brachionidae</taxon>
        <taxon>Brachionus</taxon>
    </lineage>
</organism>
<dbReference type="Gene3D" id="2.100.10.20">
    <property type="entry name" value="Vitelline membrane outer layer protein I (VOMI)"/>
    <property type="match status" value="1"/>
</dbReference>
<evidence type="ECO:0000313" key="2">
    <source>
        <dbReference type="EMBL" id="CAF1139828.1"/>
    </source>
</evidence>
<dbReference type="InterPro" id="IPR005515">
    <property type="entry name" value="VOMI"/>
</dbReference>
<name>A0A814RXG3_9BILA</name>
<dbReference type="GO" id="GO:0005615">
    <property type="term" value="C:extracellular space"/>
    <property type="evidence" value="ECO:0007669"/>
    <property type="project" value="TreeGrafter"/>
</dbReference>
<dbReference type="Pfam" id="PF03762">
    <property type="entry name" value="VOMI"/>
    <property type="match status" value="1"/>
</dbReference>
<comment type="caution">
    <text evidence="2">The sequence shown here is derived from an EMBL/GenBank/DDBJ whole genome shotgun (WGS) entry which is preliminary data.</text>
</comment>
<proteinExistence type="predicted"/>
<dbReference type="PANTHER" id="PTHR18841">
    <property type="entry name" value="VITELLINE MEMBRANE OUTER LAYER PROTEIN I-RELATED"/>
    <property type="match status" value="1"/>
</dbReference>
<dbReference type="Proteomes" id="UP000663879">
    <property type="component" value="Unassembled WGS sequence"/>
</dbReference>
<dbReference type="AlphaFoldDB" id="A0A814RXG3"/>
<evidence type="ECO:0000313" key="3">
    <source>
        <dbReference type="Proteomes" id="UP000663879"/>
    </source>
</evidence>
<sequence length="96" mass="10911">MNKIFIFLIFIYLSVLNVSGRSYSRVISSVRHTNWGNWHAPVFCPGNSFAIGIQIIFLSYQWTKDDSHLNAIRLICDDIASTRIQSGEGPFGSWLT</sequence>
<dbReference type="SUPFAM" id="SSF51092">
    <property type="entry name" value="Vitelline membrane outer protein-I (VMO-I)"/>
    <property type="match status" value="1"/>
</dbReference>
<keyword evidence="3" id="KW-1185">Reference proteome</keyword>
<dbReference type="EMBL" id="CAJNOC010010435">
    <property type="protein sequence ID" value="CAF1139828.1"/>
    <property type="molecule type" value="Genomic_DNA"/>
</dbReference>